<evidence type="ECO:0000256" key="2">
    <source>
        <dbReference type="ARBA" id="ARBA00022692"/>
    </source>
</evidence>
<evidence type="ECO:0000256" key="3">
    <source>
        <dbReference type="ARBA" id="ARBA00022989"/>
    </source>
</evidence>
<dbReference type="InterPro" id="IPR024371">
    <property type="entry name" value="AcetylCoA_trans_1-like"/>
</dbReference>
<evidence type="ECO:0000313" key="6">
    <source>
        <dbReference type="EMBL" id="MBY16991.1"/>
    </source>
</evidence>
<dbReference type="SUPFAM" id="SSF103473">
    <property type="entry name" value="MFS general substrate transporter"/>
    <property type="match status" value="1"/>
</dbReference>
<dbReference type="InterPro" id="IPR036259">
    <property type="entry name" value="MFS_trans_sf"/>
</dbReference>
<dbReference type="InterPro" id="IPR004752">
    <property type="entry name" value="AmpG_permease/AT-1"/>
</dbReference>
<dbReference type="Pfam" id="PF13000">
    <property type="entry name" value="Acatn"/>
    <property type="match status" value="1"/>
</dbReference>
<reference evidence="6" key="1">
    <citation type="submission" date="2018-04" db="EMBL/GenBank/DDBJ databases">
        <title>Transcriptome of Schizaphis graminum biotype I.</title>
        <authorList>
            <person name="Scully E.D."/>
            <person name="Geib S.M."/>
            <person name="Palmer N.A."/>
            <person name="Koch K."/>
            <person name="Bradshaw J."/>
            <person name="Heng-Moss T."/>
            <person name="Sarath G."/>
        </authorList>
    </citation>
    <scope>NUCLEOTIDE SEQUENCE</scope>
</reference>
<comment type="subcellular location">
    <subcellularLocation>
        <location evidence="1">Membrane</location>
        <topology evidence="1">Multi-pass membrane protein</topology>
    </subcellularLocation>
</comment>
<evidence type="ECO:0000256" key="5">
    <source>
        <dbReference type="SAM" id="Phobius"/>
    </source>
</evidence>
<keyword evidence="4 5" id="KW-0472">Membrane</keyword>
<evidence type="ECO:0000256" key="1">
    <source>
        <dbReference type="ARBA" id="ARBA00004141"/>
    </source>
</evidence>
<proteinExistence type="predicted"/>
<dbReference type="GO" id="GO:0016020">
    <property type="term" value="C:membrane"/>
    <property type="evidence" value="ECO:0007669"/>
    <property type="project" value="UniProtKB-SubCell"/>
</dbReference>
<feature type="transmembrane region" description="Helical" evidence="5">
    <location>
        <begin position="7"/>
        <end position="31"/>
    </location>
</feature>
<dbReference type="GO" id="GO:0008521">
    <property type="term" value="F:acetyl-CoA transmembrane transporter activity"/>
    <property type="evidence" value="ECO:0007669"/>
    <property type="project" value="InterPro"/>
</dbReference>
<name>A0A2S2NIH2_SCHGA</name>
<keyword evidence="3 5" id="KW-1133">Transmembrane helix</keyword>
<dbReference type="EMBL" id="GGMR01004372">
    <property type="protein sequence ID" value="MBY16991.1"/>
    <property type="molecule type" value="Transcribed_RNA"/>
</dbReference>
<dbReference type="PANTHER" id="PTHR12778:SF9">
    <property type="entry name" value="ACETYL-COENZYME A TRANSPORTER 1"/>
    <property type="match status" value="1"/>
</dbReference>
<evidence type="ECO:0000256" key="4">
    <source>
        <dbReference type="ARBA" id="ARBA00023136"/>
    </source>
</evidence>
<keyword evidence="2 5" id="KW-0812">Transmembrane</keyword>
<dbReference type="PANTHER" id="PTHR12778">
    <property type="entry name" value="SOLUTE CARRIER FAMILY 33 ACETYL-COA TRANSPORTER -RELATED"/>
    <property type="match status" value="1"/>
</dbReference>
<feature type="transmembrane region" description="Helical" evidence="5">
    <location>
        <begin position="103"/>
        <end position="121"/>
    </location>
</feature>
<accession>A0A2S2NIH2</accession>
<sequence length="146" mass="16719">MYKVLLVLMYSLQQLSVNIMTLTAMAFYATISDPKIGGTNMTLLTTISNLGNAWSKTGALWLIELLTFKRCSNGSRKFCSSSNNQKEMCSLSDGTCEVFIDGFYIETIICTIYGIIWIFIFRKIINNLQSKHVKEWHVEMKTKEIY</sequence>
<organism evidence="6">
    <name type="scientific">Schizaphis graminum</name>
    <name type="common">Green bug aphid</name>
    <dbReference type="NCBI Taxonomy" id="13262"/>
    <lineage>
        <taxon>Eukaryota</taxon>
        <taxon>Metazoa</taxon>
        <taxon>Ecdysozoa</taxon>
        <taxon>Arthropoda</taxon>
        <taxon>Hexapoda</taxon>
        <taxon>Insecta</taxon>
        <taxon>Pterygota</taxon>
        <taxon>Neoptera</taxon>
        <taxon>Paraneoptera</taxon>
        <taxon>Hemiptera</taxon>
        <taxon>Sternorrhyncha</taxon>
        <taxon>Aphidomorpha</taxon>
        <taxon>Aphidoidea</taxon>
        <taxon>Aphididae</taxon>
        <taxon>Aphidini</taxon>
        <taxon>Schizaphis</taxon>
    </lineage>
</organism>
<protein>
    <submittedName>
        <fullName evidence="6">Acetyl-coenzyme A transporter 1</fullName>
    </submittedName>
</protein>
<dbReference type="AlphaFoldDB" id="A0A2S2NIH2"/>
<dbReference type="GO" id="GO:0035348">
    <property type="term" value="P:acetyl-CoA transmembrane transport"/>
    <property type="evidence" value="ECO:0007669"/>
    <property type="project" value="InterPro"/>
</dbReference>
<gene>
    <name evidence="6" type="primary">SLC33A1_9</name>
    <name evidence="6" type="ORF">g.165779</name>
</gene>